<dbReference type="SMART" id="SM00233">
    <property type="entry name" value="PH"/>
    <property type="match status" value="1"/>
</dbReference>
<feature type="compositionally biased region" description="Basic and acidic residues" evidence="1">
    <location>
        <begin position="134"/>
        <end position="145"/>
    </location>
</feature>
<dbReference type="PROSITE" id="PS50003">
    <property type="entry name" value="PH_DOMAIN"/>
    <property type="match status" value="1"/>
</dbReference>
<evidence type="ECO:0000256" key="1">
    <source>
        <dbReference type="SAM" id="MobiDB-lite"/>
    </source>
</evidence>
<feature type="region of interest" description="Disordered" evidence="1">
    <location>
        <begin position="134"/>
        <end position="189"/>
    </location>
</feature>
<evidence type="ECO:0000313" key="3">
    <source>
        <dbReference type="EMBL" id="KAF4085052.1"/>
    </source>
</evidence>
<comment type="caution">
    <text evidence="3">The sequence shown here is derived from an EMBL/GenBank/DDBJ whole genome shotgun (WGS) entry which is preliminary data.</text>
</comment>
<feature type="compositionally biased region" description="Basic and acidic residues" evidence="1">
    <location>
        <begin position="173"/>
        <end position="189"/>
    </location>
</feature>
<dbReference type="PANTHER" id="PTHR47014:SF1">
    <property type="entry name" value="PLECKSTRIN HOMOLOGY DOMAIN-CONTAINING FAMILY S MEMBER 1"/>
    <property type="match status" value="1"/>
</dbReference>
<dbReference type="InterPro" id="IPR011993">
    <property type="entry name" value="PH-like_dom_sf"/>
</dbReference>
<dbReference type="EMBL" id="JAAGNN010000009">
    <property type="protein sequence ID" value="KAF4085052.1"/>
    <property type="molecule type" value="Genomic_DNA"/>
</dbReference>
<gene>
    <name evidence="3" type="ORF">AMELA_G00112960</name>
</gene>
<dbReference type="Pfam" id="PF00169">
    <property type="entry name" value="PH"/>
    <property type="match status" value="1"/>
</dbReference>
<dbReference type="AlphaFoldDB" id="A0A7J6AQ83"/>
<accession>A0A7J6AQ83</accession>
<feature type="domain" description="PH" evidence="2">
    <location>
        <begin position="8"/>
        <end position="128"/>
    </location>
</feature>
<dbReference type="SUPFAM" id="SSF50729">
    <property type="entry name" value="PH domain-like"/>
    <property type="match status" value="1"/>
</dbReference>
<dbReference type="InterPro" id="IPR042986">
    <property type="entry name" value="PLEKHS1"/>
</dbReference>
<dbReference type="Gene3D" id="2.30.29.30">
    <property type="entry name" value="Pleckstrin-homology domain (PH domain)/Phosphotyrosine-binding domain (PTB)"/>
    <property type="match status" value="1"/>
</dbReference>
<protein>
    <recommendedName>
        <fullName evidence="2">PH domain-containing protein</fullName>
    </recommendedName>
</protein>
<name>A0A7J6AQ83_AMEME</name>
<sequence length="189" mass="22212">MALDGENEEIYAGYLYKSPQASLFKLQNSWKRRYFVLLKKRKTTCHLKYFKSEEMKRSESLGAIDLSRVSLMFLNPESHSMWKWVHENFRCSPSCVLFMRVADREYFLIGETSLEIERWFKALYDAMNNRPHKLLDPKETGRIRDISAPPNSPKKDQRIEWRLDASSDSDMPSPKEDQHEKGVAEVKAS</sequence>
<keyword evidence="4" id="KW-1185">Reference proteome</keyword>
<reference evidence="3 4" key="1">
    <citation type="submission" date="2020-02" db="EMBL/GenBank/DDBJ databases">
        <title>A chromosome-scale genome assembly of the black bullhead catfish (Ameiurus melas).</title>
        <authorList>
            <person name="Wen M."/>
            <person name="Zham M."/>
            <person name="Cabau C."/>
            <person name="Klopp C."/>
            <person name="Donnadieu C."/>
            <person name="Roques C."/>
            <person name="Bouchez O."/>
            <person name="Lampietro C."/>
            <person name="Jouanno E."/>
            <person name="Herpin A."/>
            <person name="Louis A."/>
            <person name="Berthelot C."/>
            <person name="Parey E."/>
            <person name="Roest-Crollius H."/>
            <person name="Braasch I."/>
            <person name="Postlethwait J."/>
            <person name="Robinson-Rechavi M."/>
            <person name="Echchiki A."/>
            <person name="Begum T."/>
            <person name="Montfort J."/>
            <person name="Schartl M."/>
            <person name="Bobe J."/>
            <person name="Guiguen Y."/>
        </authorList>
    </citation>
    <scope>NUCLEOTIDE SEQUENCE [LARGE SCALE GENOMIC DNA]</scope>
    <source>
        <strain evidence="3">M_S1</strain>
        <tissue evidence="3">Blood</tissue>
    </source>
</reference>
<dbReference type="Proteomes" id="UP000593565">
    <property type="component" value="Unassembled WGS sequence"/>
</dbReference>
<proteinExistence type="predicted"/>
<dbReference type="InterPro" id="IPR001849">
    <property type="entry name" value="PH_domain"/>
</dbReference>
<feature type="compositionally biased region" description="Basic and acidic residues" evidence="1">
    <location>
        <begin position="153"/>
        <end position="165"/>
    </location>
</feature>
<evidence type="ECO:0000259" key="2">
    <source>
        <dbReference type="PROSITE" id="PS50003"/>
    </source>
</evidence>
<organism evidence="3 4">
    <name type="scientific">Ameiurus melas</name>
    <name type="common">Black bullhead</name>
    <name type="synonym">Silurus melas</name>
    <dbReference type="NCBI Taxonomy" id="219545"/>
    <lineage>
        <taxon>Eukaryota</taxon>
        <taxon>Metazoa</taxon>
        <taxon>Chordata</taxon>
        <taxon>Craniata</taxon>
        <taxon>Vertebrata</taxon>
        <taxon>Euteleostomi</taxon>
        <taxon>Actinopterygii</taxon>
        <taxon>Neopterygii</taxon>
        <taxon>Teleostei</taxon>
        <taxon>Ostariophysi</taxon>
        <taxon>Siluriformes</taxon>
        <taxon>Ictaluridae</taxon>
        <taxon>Ameiurus</taxon>
    </lineage>
</organism>
<evidence type="ECO:0000313" key="4">
    <source>
        <dbReference type="Proteomes" id="UP000593565"/>
    </source>
</evidence>
<dbReference type="PANTHER" id="PTHR47014">
    <property type="entry name" value="PLECKSTRIN HOMOLOGY DOMAIN-CONTAINING FAMILY S MEMBER 1"/>
    <property type="match status" value="1"/>
</dbReference>